<feature type="domain" description="J" evidence="4">
    <location>
        <begin position="3"/>
        <end position="63"/>
    </location>
</feature>
<dbReference type="SUPFAM" id="SSF46565">
    <property type="entry name" value="Chaperone J-domain"/>
    <property type="match status" value="1"/>
</dbReference>
<evidence type="ECO:0000256" key="1">
    <source>
        <dbReference type="ARBA" id="ARBA00023186"/>
    </source>
</evidence>
<dbReference type="CDD" id="cd06257">
    <property type="entry name" value="DnaJ"/>
    <property type="match status" value="1"/>
</dbReference>
<feature type="compositionally biased region" description="Low complexity" evidence="2">
    <location>
        <begin position="72"/>
        <end position="89"/>
    </location>
</feature>
<keyword evidence="6" id="KW-1185">Reference proteome</keyword>
<keyword evidence="3" id="KW-1133">Transmembrane helix</keyword>
<accession>A0ABW2YC70</accession>
<comment type="caution">
    <text evidence="5">The sequence shown here is derived from an EMBL/GenBank/DDBJ whole genome shotgun (WGS) entry which is preliminary data.</text>
</comment>
<keyword evidence="3" id="KW-0472">Membrane</keyword>
<feature type="transmembrane region" description="Helical" evidence="3">
    <location>
        <begin position="374"/>
        <end position="395"/>
    </location>
</feature>
<organism evidence="5 6">
    <name type="scientific">Lysobacter brunescens</name>
    <dbReference type="NCBI Taxonomy" id="262323"/>
    <lineage>
        <taxon>Bacteria</taxon>
        <taxon>Pseudomonadati</taxon>
        <taxon>Pseudomonadota</taxon>
        <taxon>Gammaproteobacteria</taxon>
        <taxon>Lysobacterales</taxon>
        <taxon>Lysobacteraceae</taxon>
        <taxon>Lysobacter</taxon>
    </lineage>
</organism>
<dbReference type="PROSITE" id="PS50076">
    <property type="entry name" value="DNAJ_2"/>
    <property type="match status" value="1"/>
</dbReference>
<evidence type="ECO:0000313" key="5">
    <source>
        <dbReference type="EMBL" id="MFD0725875.1"/>
    </source>
</evidence>
<dbReference type="InterPro" id="IPR001623">
    <property type="entry name" value="DnaJ_domain"/>
</dbReference>
<evidence type="ECO:0000256" key="3">
    <source>
        <dbReference type="SAM" id="Phobius"/>
    </source>
</evidence>
<evidence type="ECO:0000259" key="4">
    <source>
        <dbReference type="PROSITE" id="PS50076"/>
    </source>
</evidence>
<dbReference type="EMBL" id="JBHTIF010000001">
    <property type="protein sequence ID" value="MFD0725875.1"/>
    <property type="molecule type" value="Genomic_DNA"/>
</dbReference>
<feature type="transmembrane region" description="Helical" evidence="3">
    <location>
        <begin position="494"/>
        <end position="511"/>
    </location>
</feature>
<gene>
    <name evidence="5" type="ORF">ACFQ0E_09720</name>
</gene>
<dbReference type="RefSeq" id="WP_386823451.1">
    <property type="nucleotide sequence ID" value="NZ_JBHTIF010000001.1"/>
</dbReference>
<feature type="transmembrane region" description="Helical" evidence="3">
    <location>
        <begin position="469"/>
        <end position="488"/>
    </location>
</feature>
<keyword evidence="3" id="KW-0812">Transmembrane</keyword>
<proteinExistence type="predicted"/>
<feature type="transmembrane region" description="Helical" evidence="3">
    <location>
        <begin position="439"/>
        <end position="457"/>
    </location>
</feature>
<evidence type="ECO:0000313" key="6">
    <source>
        <dbReference type="Proteomes" id="UP001597110"/>
    </source>
</evidence>
<evidence type="ECO:0000256" key="2">
    <source>
        <dbReference type="SAM" id="MobiDB-lite"/>
    </source>
</evidence>
<dbReference type="Gene3D" id="1.10.287.110">
    <property type="entry name" value="DnaJ domain"/>
    <property type="match status" value="1"/>
</dbReference>
<dbReference type="Proteomes" id="UP001597110">
    <property type="component" value="Unassembled WGS sequence"/>
</dbReference>
<feature type="region of interest" description="Disordered" evidence="2">
    <location>
        <begin position="62"/>
        <end position="115"/>
    </location>
</feature>
<feature type="transmembrane region" description="Helical" evidence="3">
    <location>
        <begin position="415"/>
        <end position="433"/>
    </location>
</feature>
<protein>
    <recommendedName>
        <fullName evidence="4">J domain-containing protein</fullName>
    </recommendedName>
</protein>
<reference evidence="6" key="1">
    <citation type="journal article" date="2019" name="Int. J. Syst. Evol. Microbiol.">
        <title>The Global Catalogue of Microorganisms (GCM) 10K type strain sequencing project: providing services to taxonomists for standard genome sequencing and annotation.</title>
        <authorList>
            <consortium name="The Broad Institute Genomics Platform"/>
            <consortium name="The Broad Institute Genome Sequencing Center for Infectious Disease"/>
            <person name="Wu L."/>
            <person name="Ma J."/>
        </authorList>
    </citation>
    <scope>NUCLEOTIDE SEQUENCE [LARGE SCALE GENOMIC DNA]</scope>
    <source>
        <strain evidence="6">CCUG 55585</strain>
    </source>
</reference>
<sequence>MSWAHEHLGIDLDADERAIKRAYAAKLRTTRPDEDPEGFQQLNEAYQTALAMLRHRLAQEAFAAQESDTDSEPQAPAEAPAVEATTTNAQPEDVDHDGSTAAEPQAAEAEAVDDGEPQGEAITLDQFLDACLGAAGDGDPRVLEDWLRAQPVLWSLEHKAMIGHWLLRLMDARLPPMTERNFDILAEFFGYNDLHAGYDPLALQRLRARLVEAWRELQAERRSRKHTRRPGPSPAHSFAWLAEQRQQRQQQQPKIDEEREKAAYMHRLLRLHGYLTRPASTWKNLWTSLNIGRVSSVREMLLNNPFGGWENLPDRIRRDQIAYWLAATEGDHWTSQHVQIALFRCLMLALPASPLLATIRMLDAGQTGMTLSLALSSIAWPWAILMSAWALQAGFRRLLHWQGGAEPSSPALRRIHLALAPMLAIICLASLLVDMLWPITFVSGMLGCWLATARYYGHFRQRSASASPWLSPHRALLLLIATMVIFPFFMSEPIWIALPAALVALGLWTFVRMKSRPPR</sequence>
<keyword evidence="1" id="KW-0143">Chaperone</keyword>
<name>A0ABW2YC70_9GAMM</name>
<dbReference type="InterPro" id="IPR036869">
    <property type="entry name" value="J_dom_sf"/>
</dbReference>